<organism evidence="1">
    <name type="scientific">freshwater metagenome</name>
    <dbReference type="NCBI Taxonomy" id="449393"/>
    <lineage>
        <taxon>unclassified sequences</taxon>
        <taxon>metagenomes</taxon>
        <taxon>ecological metagenomes</taxon>
    </lineage>
</organism>
<dbReference type="Gene3D" id="1.10.390.10">
    <property type="entry name" value="Neutral Protease Domain 2"/>
    <property type="match status" value="1"/>
</dbReference>
<reference evidence="1" key="1">
    <citation type="submission" date="2020-05" db="EMBL/GenBank/DDBJ databases">
        <authorList>
            <person name="Chiriac C."/>
            <person name="Salcher M."/>
            <person name="Ghai R."/>
            <person name="Kavagutti S V."/>
        </authorList>
    </citation>
    <scope>NUCLEOTIDE SEQUENCE</scope>
</reference>
<dbReference type="GO" id="GO:0004222">
    <property type="term" value="F:metalloendopeptidase activity"/>
    <property type="evidence" value="ECO:0007669"/>
    <property type="project" value="InterPro"/>
</dbReference>
<dbReference type="SUPFAM" id="SSF55486">
    <property type="entry name" value="Metalloproteases ('zincins'), catalytic domain"/>
    <property type="match status" value="1"/>
</dbReference>
<dbReference type="PANTHER" id="PTHR33794:SF1">
    <property type="entry name" value="BACILLOLYSIN"/>
    <property type="match status" value="1"/>
</dbReference>
<dbReference type="AlphaFoldDB" id="A0A6J6PIA7"/>
<dbReference type="InterPro" id="IPR027268">
    <property type="entry name" value="Peptidase_M4/M1_CTD_sf"/>
</dbReference>
<dbReference type="GO" id="GO:0005615">
    <property type="term" value="C:extracellular space"/>
    <property type="evidence" value="ECO:0007669"/>
    <property type="project" value="InterPro"/>
</dbReference>
<sequence>MSRRPALPRLARVLAATTALVLTAGLTAGLTEATSALPATEVSTAPASDSHQVRGDLGAATGAPKVWARRVLEAYADRLGVDADSVRWELVRDSLIGTSVRGRSYRGGVPVLGTDVLVAAIHGRVALIEARGTTLPGSSTVTPIGTAAARDIALSALDVTSLLVPATVERVLVPAAGRLVDTYRVSLVGKVPARAALVDIDAATGLVRGVTDPGQYDETGTVEAQIFDPNPIQSGRDTSLRSPFETNTGVDVPLDSAELTAQLQTRTLQHLDTDMLAAGVLKGTWVDVVAPVGYLNPLGGPLSYSRSDPRFVGVMAYAHLDRYQSWLQLLRITDVNAEAQQVIPTLLEGYDNSMYIPAQDLVVFGGGGVPDAEDAEVILHEYGHAMQDAQVPGYGESAEGGAMGEGFGDFNAANYFALTSKGFGDLCVADWDATSYSTEDPPCLRRMDSPKKYPADIEGEVHADGELWSAYLWRVRSHLGSTNQARTNNAITLVLAMHELLTPQAEFVDAVAGLRTAAKALGHRDWARAVVKEAKVTGFAIKR</sequence>
<dbReference type="InterPro" id="IPR050728">
    <property type="entry name" value="Zinc_Metalloprotease_M4"/>
</dbReference>
<dbReference type="EMBL" id="CAEZXR010000073">
    <property type="protein sequence ID" value="CAB4698262.1"/>
    <property type="molecule type" value="Genomic_DNA"/>
</dbReference>
<dbReference type="Pfam" id="PF02128">
    <property type="entry name" value="Peptidase_M36"/>
    <property type="match status" value="1"/>
</dbReference>
<evidence type="ECO:0000313" key="1">
    <source>
        <dbReference type="EMBL" id="CAB4698262.1"/>
    </source>
</evidence>
<name>A0A6J6PIA7_9ZZZZ</name>
<dbReference type="InterPro" id="IPR001842">
    <property type="entry name" value="Peptidase_M36"/>
</dbReference>
<accession>A0A6J6PIA7</accession>
<protein>
    <submittedName>
        <fullName evidence="1">Unannotated protein</fullName>
    </submittedName>
</protein>
<gene>
    <name evidence="1" type="ORF">UFOPK2579_00794</name>
</gene>
<proteinExistence type="predicted"/>
<dbReference type="GO" id="GO:0008270">
    <property type="term" value="F:zinc ion binding"/>
    <property type="evidence" value="ECO:0007669"/>
    <property type="project" value="InterPro"/>
</dbReference>
<dbReference type="PANTHER" id="PTHR33794">
    <property type="entry name" value="BACILLOLYSIN"/>
    <property type="match status" value="1"/>
</dbReference>